<dbReference type="InterPro" id="IPR036291">
    <property type="entry name" value="NAD(P)-bd_dom_sf"/>
</dbReference>
<keyword evidence="2" id="KW-0560">Oxidoreductase</keyword>
<protein>
    <submittedName>
        <fullName evidence="3">Uncharacterized protein</fullName>
    </submittedName>
</protein>
<dbReference type="PANTHER" id="PTHR24320:SF148">
    <property type="entry name" value="NAD(P)-BINDING ROSSMANN-FOLD SUPERFAMILY PROTEIN"/>
    <property type="match status" value="1"/>
</dbReference>
<dbReference type="InterPro" id="IPR002347">
    <property type="entry name" value="SDR_fam"/>
</dbReference>
<gene>
    <name evidence="3" type="ORF">NPX13_g3945</name>
</gene>
<organism evidence="3 4">
    <name type="scientific">Xylaria arbuscula</name>
    <dbReference type="NCBI Taxonomy" id="114810"/>
    <lineage>
        <taxon>Eukaryota</taxon>
        <taxon>Fungi</taxon>
        <taxon>Dikarya</taxon>
        <taxon>Ascomycota</taxon>
        <taxon>Pezizomycotina</taxon>
        <taxon>Sordariomycetes</taxon>
        <taxon>Xylariomycetidae</taxon>
        <taxon>Xylariales</taxon>
        <taxon>Xylariaceae</taxon>
        <taxon>Xylaria</taxon>
    </lineage>
</organism>
<comment type="caution">
    <text evidence="3">The sequence shown here is derived from an EMBL/GenBank/DDBJ whole genome shotgun (WGS) entry which is preliminary data.</text>
</comment>
<proteinExistence type="inferred from homology"/>
<sequence>MSEKKVVLITGATNGIGYETAKAFLQSPNNYHIYLGSRSLQKGNTALETLQSECPSERNTVELLQIDLYSDESISKAFERVNIGQGRLDVLINNAAD</sequence>
<evidence type="ECO:0000313" key="3">
    <source>
        <dbReference type="EMBL" id="KAJ3575718.1"/>
    </source>
</evidence>
<dbReference type="SUPFAM" id="SSF51735">
    <property type="entry name" value="NAD(P)-binding Rossmann-fold domains"/>
    <property type="match status" value="1"/>
</dbReference>
<dbReference type="PRINTS" id="PR00081">
    <property type="entry name" value="GDHRDH"/>
</dbReference>
<evidence type="ECO:0000256" key="1">
    <source>
        <dbReference type="ARBA" id="ARBA00006484"/>
    </source>
</evidence>
<dbReference type="EMBL" id="JANPWZ010000523">
    <property type="protein sequence ID" value="KAJ3575718.1"/>
    <property type="molecule type" value="Genomic_DNA"/>
</dbReference>
<name>A0A9W8NHG7_9PEZI</name>
<dbReference type="GO" id="GO:0016491">
    <property type="term" value="F:oxidoreductase activity"/>
    <property type="evidence" value="ECO:0007669"/>
    <property type="project" value="UniProtKB-KW"/>
</dbReference>
<evidence type="ECO:0000313" key="4">
    <source>
        <dbReference type="Proteomes" id="UP001148614"/>
    </source>
</evidence>
<dbReference type="Gene3D" id="3.40.50.720">
    <property type="entry name" value="NAD(P)-binding Rossmann-like Domain"/>
    <property type="match status" value="1"/>
</dbReference>
<dbReference type="PANTHER" id="PTHR24320">
    <property type="entry name" value="RETINOL DEHYDROGENASE"/>
    <property type="match status" value="1"/>
</dbReference>
<dbReference type="AlphaFoldDB" id="A0A9W8NHG7"/>
<comment type="similarity">
    <text evidence="1">Belongs to the short-chain dehydrogenases/reductases (SDR) family.</text>
</comment>
<dbReference type="VEuPathDB" id="FungiDB:F4678DRAFT_413674"/>
<dbReference type="Pfam" id="PF00106">
    <property type="entry name" value="adh_short"/>
    <property type="match status" value="1"/>
</dbReference>
<accession>A0A9W8NHG7</accession>
<keyword evidence="4" id="KW-1185">Reference proteome</keyword>
<evidence type="ECO:0000256" key="2">
    <source>
        <dbReference type="ARBA" id="ARBA00023002"/>
    </source>
</evidence>
<reference evidence="3" key="1">
    <citation type="submission" date="2022-07" db="EMBL/GenBank/DDBJ databases">
        <title>Genome Sequence of Xylaria arbuscula.</title>
        <authorList>
            <person name="Buettner E."/>
        </authorList>
    </citation>
    <scope>NUCLEOTIDE SEQUENCE</scope>
    <source>
        <strain evidence="3">VT107</strain>
    </source>
</reference>
<dbReference type="Proteomes" id="UP001148614">
    <property type="component" value="Unassembled WGS sequence"/>
</dbReference>